<accession>A0A8S1HSZ2</accession>
<dbReference type="Proteomes" id="UP000835052">
    <property type="component" value="Unassembled WGS sequence"/>
</dbReference>
<keyword evidence="1" id="KW-0732">Signal</keyword>
<comment type="caution">
    <text evidence="2">The sequence shown here is derived from an EMBL/GenBank/DDBJ whole genome shotgun (WGS) entry which is preliminary data.</text>
</comment>
<name>A0A8S1HSZ2_9PELO</name>
<dbReference type="Gene3D" id="2.20.100.10">
    <property type="entry name" value="Thrombospondin type-1 (TSP1) repeat"/>
    <property type="match status" value="1"/>
</dbReference>
<evidence type="ECO:0000256" key="1">
    <source>
        <dbReference type="SAM" id="SignalP"/>
    </source>
</evidence>
<feature type="chain" id="PRO_5035908725" evidence="1">
    <location>
        <begin position="23"/>
        <end position="107"/>
    </location>
</feature>
<gene>
    <name evidence="2" type="ORF">CAUJ_LOCUS15123</name>
</gene>
<evidence type="ECO:0000313" key="2">
    <source>
        <dbReference type="EMBL" id="CAD6199219.1"/>
    </source>
</evidence>
<dbReference type="InterPro" id="IPR036383">
    <property type="entry name" value="TSP1_rpt_sf"/>
</dbReference>
<sequence>MKFLLSLVVVSAFAVLFAVVDSQEAGWSAWTDKPGASCNDTCGACGRIEQIRTCEDPDPATNCQGESEQLARCNFDICLFPRHPCCEGTKKAIDLENKLFVCQETEE</sequence>
<dbReference type="PANTHER" id="PTHR31507">
    <property type="entry name" value="PROTEIN CBG15923"/>
    <property type="match status" value="1"/>
</dbReference>
<proteinExistence type="predicted"/>
<feature type="signal peptide" evidence="1">
    <location>
        <begin position="1"/>
        <end position="22"/>
    </location>
</feature>
<reference evidence="2" key="1">
    <citation type="submission" date="2020-10" db="EMBL/GenBank/DDBJ databases">
        <authorList>
            <person name="Kikuchi T."/>
        </authorList>
    </citation>
    <scope>NUCLEOTIDE SEQUENCE</scope>
    <source>
        <strain evidence="2">NKZ352</strain>
    </source>
</reference>
<dbReference type="OrthoDB" id="5821553at2759"/>
<keyword evidence="3" id="KW-1185">Reference proteome</keyword>
<organism evidence="2 3">
    <name type="scientific">Caenorhabditis auriculariae</name>
    <dbReference type="NCBI Taxonomy" id="2777116"/>
    <lineage>
        <taxon>Eukaryota</taxon>
        <taxon>Metazoa</taxon>
        <taxon>Ecdysozoa</taxon>
        <taxon>Nematoda</taxon>
        <taxon>Chromadorea</taxon>
        <taxon>Rhabditida</taxon>
        <taxon>Rhabditina</taxon>
        <taxon>Rhabditomorpha</taxon>
        <taxon>Rhabditoidea</taxon>
        <taxon>Rhabditidae</taxon>
        <taxon>Peloderinae</taxon>
        <taxon>Caenorhabditis</taxon>
    </lineage>
</organism>
<dbReference type="EMBL" id="CAJGYM010000161">
    <property type="protein sequence ID" value="CAD6199219.1"/>
    <property type="molecule type" value="Genomic_DNA"/>
</dbReference>
<evidence type="ECO:0000313" key="3">
    <source>
        <dbReference type="Proteomes" id="UP000835052"/>
    </source>
</evidence>
<dbReference type="AlphaFoldDB" id="A0A8S1HSZ2"/>
<dbReference type="PANTHER" id="PTHR31507:SF3">
    <property type="entry name" value="TIL DOMAIN-CONTAINING PROTEIN"/>
    <property type="match status" value="1"/>
</dbReference>
<protein>
    <submittedName>
        <fullName evidence="2">Uncharacterized protein</fullName>
    </submittedName>
</protein>